<feature type="signal peptide" evidence="2">
    <location>
        <begin position="1"/>
        <end position="18"/>
    </location>
</feature>
<reference evidence="3" key="1">
    <citation type="submission" date="2020-10" db="EMBL/GenBank/DDBJ databases">
        <authorList>
            <person name="Gilroy R."/>
        </authorList>
    </citation>
    <scope>NUCLEOTIDE SEQUENCE</scope>
    <source>
        <strain evidence="3">15467</strain>
    </source>
</reference>
<dbReference type="SUPFAM" id="SSF89392">
    <property type="entry name" value="Prokaryotic lipoproteins and lipoprotein localization factors"/>
    <property type="match status" value="1"/>
</dbReference>
<dbReference type="Pfam" id="PF03548">
    <property type="entry name" value="LolA"/>
    <property type="match status" value="1"/>
</dbReference>
<comment type="caution">
    <text evidence="3">The sequence shown here is derived from an EMBL/GenBank/DDBJ whole genome shotgun (WGS) entry which is preliminary data.</text>
</comment>
<feature type="chain" id="PRO_5039700117" evidence="2">
    <location>
        <begin position="19"/>
        <end position="206"/>
    </location>
</feature>
<dbReference type="Gene3D" id="2.50.20.10">
    <property type="entry name" value="Lipoprotein localisation LolA/LolB/LppX"/>
    <property type="match status" value="1"/>
</dbReference>
<evidence type="ECO:0000313" key="4">
    <source>
        <dbReference type="Proteomes" id="UP000823635"/>
    </source>
</evidence>
<reference evidence="3" key="2">
    <citation type="journal article" date="2021" name="PeerJ">
        <title>Extensive microbial diversity within the chicken gut microbiome revealed by metagenomics and culture.</title>
        <authorList>
            <person name="Gilroy R."/>
            <person name="Ravi A."/>
            <person name="Getino M."/>
            <person name="Pursley I."/>
            <person name="Horton D.L."/>
            <person name="Alikhan N.F."/>
            <person name="Baker D."/>
            <person name="Gharbi K."/>
            <person name="Hall N."/>
            <person name="Watson M."/>
            <person name="Adriaenssens E.M."/>
            <person name="Foster-Nyarko E."/>
            <person name="Jarju S."/>
            <person name="Secka A."/>
            <person name="Antonio M."/>
            <person name="Oren A."/>
            <person name="Chaudhuri R.R."/>
            <person name="La Ragione R."/>
            <person name="Hildebrand F."/>
            <person name="Pallen M.J."/>
        </authorList>
    </citation>
    <scope>NUCLEOTIDE SEQUENCE</scope>
    <source>
        <strain evidence="3">15467</strain>
    </source>
</reference>
<dbReference type="Proteomes" id="UP000823635">
    <property type="component" value="Unassembled WGS sequence"/>
</dbReference>
<name>A0A9D9DKU9_9BACT</name>
<proteinExistence type="predicted"/>
<evidence type="ECO:0000256" key="1">
    <source>
        <dbReference type="ARBA" id="ARBA00022729"/>
    </source>
</evidence>
<accession>A0A9D9DKU9</accession>
<gene>
    <name evidence="3" type="ORF">IAC68_04425</name>
</gene>
<organism evidence="3 4">
    <name type="scientific">Candidatus Egerieousia excrementavium</name>
    <dbReference type="NCBI Taxonomy" id="2840778"/>
    <lineage>
        <taxon>Bacteria</taxon>
        <taxon>Pseudomonadati</taxon>
        <taxon>Bacteroidota</taxon>
        <taxon>Bacteroidia</taxon>
        <taxon>Bacteroidales</taxon>
        <taxon>Candidatus Egerieousia</taxon>
    </lineage>
</organism>
<dbReference type="CDD" id="cd16325">
    <property type="entry name" value="LolA"/>
    <property type="match status" value="1"/>
</dbReference>
<dbReference type="InterPro" id="IPR004564">
    <property type="entry name" value="OM_lipoprot_carrier_LolA-like"/>
</dbReference>
<dbReference type="PANTHER" id="PTHR35869:SF1">
    <property type="entry name" value="OUTER-MEMBRANE LIPOPROTEIN CARRIER PROTEIN"/>
    <property type="match status" value="1"/>
</dbReference>
<protein>
    <submittedName>
        <fullName evidence="3">Outer membrane lipoprotein carrier protein LolA</fullName>
    </submittedName>
</protein>
<keyword evidence="3" id="KW-0449">Lipoprotein</keyword>
<dbReference type="PANTHER" id="PTHR35869">
    <property type="entry name" value="OUTER-MEMBRANE LIPOPROTEIN CARRIER PROTEIN"/>
    <property type="match status" value="1"/>
</dbReference>
<dbReference type="InterPro" id="IPR029046">
    <property type="entry name" value="LolA/LolB/LppX"/>
</dbReference>
<evidence type="ECO:0000256" key="2">
    <source>
        <dbReference type="SAM" id="SignalP"/>
    </source>
</evidence>
<dbReference type="EMBL" id="JADINB010000098">
    <property type="protein sequence ID" value="MBO8429161.1"/>
    <property type="molecule type" value="Genomic_DNA"/>
</dbReference>
<keyword evidence="1 2" id="KW-0732">Signal</keyword>
<sequence length="206" mass="23408">MKHFLIILLAITSLPLAAQQTTGNAEKMIREICDAASGIHSMQCRFRQTKSLSMLATQMVSTGRMYYKNGMLRWEYLSPYKYVFIINGNRVLLESPSGSSVIDTKTNKMFGSIANIMMSSLTGNIINKEEFDTIMLESEEGWIAELTPVKKEMLQFFTKARLYINPVEKKIEKVELTEKGGDTTLIEMTEIEKNISIDDSVFEIVH</sequence>
<evidence type="ECO:0000313" key="3">
    <source>
        <dbReference type="EMBL" id="MBO8429161.1"/>
    </source>
</evidence>
<dbReference type="AlphaFoldDB" id="A0A9D9DKU9"/>